<sequence length="243" mass="25147">MSACIVLAGGRGTRLAGEVPHLPKCLAPVAGQPFLHWQLRALRRAGITDVVLSLGHLHEAVLRWCEQAGAQPHGPTDGLRLRCVVELQPLGTGGAVRHAMAQLGLAEALVTNGDTLLDGPLAPMQAPLQPGEWLRLATVQVADRSRFGGVAVAADGRVIGFTEKGGGGPGCINAGLYRVGAGALALAPAVASFSLEADWLPALAARGALRAAALAGGFIDMGVPDDYHRLQAQMTLSIMSDRL</sequence>
<dbReference type="EMBL" id="CP097636">
    <property type="protein sequence ID" value="URI11553.1"/>
    <property type="molecule type" value="Genomic_DNA"/>
</dbReference>
<dbReference type="Proteomes" id="UP001056201">
    <property type="component" value="Chromosome 2"/>
</dbReference>
<evidence type="ECO:0000313" key="3">
    <source>
        <dbReference type="Proteomes" id="UP001056201"/>
    </source>
</evidence>
<gene>
    <name evidence="2" type="ORF">MW290_21690</name>
</gene>
<feature type="domain" description="Nucleotidyl transferase" evidence="1">
    <location>
        <begin position="5"/>
        <end position="234"/>
    </location>
</feature>
<dbReference type="RefSeq" id="WP_250199747.1">
    <property type="nucleotide sequence ID" value="NZ_CP097636.1"/>
</dbReference>
<dbReference type="Gene3D" id="3.90.550.10">
    <property type="entry name" value="Spore Coat Polysaccharide Biosynthesis Protein SpsA, Chain A"/>
    <property type="match status" value="1"/>
</dbReference>
<dbReference type="InterPro" id="IPR029044">
    <property type="entry name" value="Nucleotide-diphossugar_trans"/>
</dbReference>
<dbReference type="SUPFAM" id="SSF53448">
    <property type="entry name" value="Nucleotide-diphospho-sugar transferases"/>
    <property type="match status" value="1"/>
</dbReference>
<protein>
    <submittedName>
        <fullName evidence="2">NTP transferase domain-containing protein</fullName>
    </submittedName>
</protein>
<dbReference type="Pfam" id="PF00483">
    <property type="entry name" value="NTP_transferase"/>
    <property type="match status" value="1"/>
</dbReference>
<reference evidence="2" key="1">
    <citation type="submission" date="2022-05" db="EMBL/GenBank/DDBJ databases">
        <title>An RpoN-dependent PEP-CTERM gene is involved in floc formation of an Aquincola tertiaricarbonis strain.</title>
        <authorList>
            <person name="Qiu D."/>
            <person name="Xia M."/>
        </authorList>
    </citation>
    <scope>NUCLEOTIDE SEQUENCE</scope>
    <source>
        <strain evidence="2">RN12</strain>
    </source>
</reference>
<dbReference type="InterPro" id="IPR050486">
    <property type="entry name" value="Mannose-1P_guanyltransferase"/>
</dbReference>
<dbReference type="GO" id="GO:0016740">
    <property type="term" value="F:transferase activity"/>
    <property type="evidence" value="ECO:0007669"/>
    <property type="project" value="UniProtKB-KW"/>
</dbReference>
<keyword evidence="2" id="KW-0808">Transferase</keyword>
<name>A0ABY4SIB7_AQUTE</name>
<proteinExistence type="predicted"/>
<organism evidence="2 3">
    <name type="scientific">Aquincola tertiaricarbonis</name>
    <dbReference type="NCBI Taxonomy" id="391953"/>
    <lineage>
        <taxon>Bacteria</taxon>
        <taxon>Pseudomonadati</taxon>
        <taxon>Pseudomonadota</taxon>
        <taxon>Betaproteobacteria</taxon>
        <taxon>Burkholderiales</taxon>
        <taxon>Sphaerotilaceae</taxon>
        <taxon>Aquincola</taxon>
    </lineage>
</organism>
<accession>A0ABY4SIB7</accession>
<evidence type="ECO:0000313" key="2">
    <source>
        <dbReference type="EMBL" id="URI11553.1"/>
    </source>
</evidence>
<keyword evidence="3" id="KW-1185">Reference proteome</keyword>
<dbReference type="InterPro" id="IPR005835">
    <property type="entry name" value="NTP_transferase_dom"/>
</dbReference>
<dbReference type="PANTHER" id="PTHR22572">
    <property type="entry name" value="SUGAR-1-PHOSPHATE GUANYL TRANSFERASE"/>
    <property type="match status" value="1"/>
</dbReference>
<evidence type="ECO:0000259" key="1">
    <source>
        <dbReference type="Pfam" id="PF00483"/>
    </source>
</evidence>